<evidence type="ECO:0000313" key="2">
    <source>
        <dbReference type="Proteomes" id="UP000286701"/>
    </source>
</evidence>
<dbReference type="InterPro" id="IPR058512">
    <property type="entry name" value="DUF8199"/>
</dbReference>
<gene>
    <name evidence="1" type="ORF">EPL05_19675</name>
</gene>
<dbReference type="AlphaFoldDB" id="A0A444MJG6"/>
<keyword evidence="2" id="KW-1185">Reference proteome</keyword>
<proteinExistence type="predicted"/>
<dbReference type="NCBIfam" id="NF047658">
    <property type="entry name" value="HYC_CC_PP"/>
    <property type="match status" value="1"/>
</dbReference>
<sequence>MKRTTLIFLIAVYLISCVGIGVNRFYCCGKLASVTFTYAMQDNSPKEPGTKDNCCKHEKLSFKVKDSHFTVVAAALDHPAPALIPSLVMPYPSPALTYLQTKIMYNGNAPPGHSDTPAYTLNCTYRI</sequence>
<evidence type="ECO:0000313" key="1">
    <source>
        <dbReference type="EMBL" id="RWY48365.1"/>
    </source>
</evidence>
<protein>
    <submittedName>
        <fullName evidence="1">Uncharacterized protein</fullName>
    </submittedName>
</protein>
<comment type="caution">
    <text evidence="1">The sequence shown here is derived from an EMBL/GenBank/DDBJ whole genome shotgun (WGS) entry which is preliminary data.</text>
</comment>
<dbReference type="Proteomes" id="UP000286701">
    <property type="component" value="Unassembled WGS sequence"/>
</dbReference>
<dbReference type="Pfam" id="PF26622">
    <property type="entry name" value="DUF8199"/>
    <property type="match status" value="1"/>
</dbReference>
<dbReference type="RefSeq" id="WP_128535712.1">
    <property type="nucleotide sequence ID" value="NZ_SBIW01000011.1"/>
</dbReference>
<name>A0A444MJG6_9SPHI</name>
<dbReference type="EMBL" id="SBIW01000011">
    <property type="protein sequence ID" value="RWY48365.1"/>
    <property type="molecule type" value="Genomic_DNA"/>
</dbReference>
<accession>A0A444MJG6</accession>
<reference evidence="1 2" key="1">
    <citation type="submission" date="2019-01" db="EMBL/GenBank/DDBJ databases">
        <title>Mucilaginibacter antarcticum sp. nov., isolated from antarctic soil.</title>
        <authorList>
            <person name="Yan Y.-Q."/>
            <person name="Du Z.-J."/>
        </authorList>
    </citation>
    <scope>NUCLEOTIDE SEQUENCE [LARGE SCALE GENOMIC DNA]</scope>
    <source>
        <strain evidence="1 2">F01003</strain>
    </source>
</reference>
<dbReference type="InterPro" id="IPR058060">
    <property type="entry name" value="HYC_CC_PP"/>
</dbReference>
<organism evidence="1 2">
    <name type="scientific">Mucilaginibacter gilvus</name>
    <dbReference type="NCBI Taxonomy" id="2305909"/>
    <lineage>
        <taxon>Bacteria</taxon>
        <taxon>Pseudomonadati</taxon>
        <taxon>Bacteroidota</taxon>
        <taxon>Sphingobacteriia</taxon>
        <taxon>Sphingobacteriales</taxon>
        <taxon>Sphingobacteriaceae</taxon>
        <taxon>Mucilaginibacter</taxon>
    </lineage>
</organism>
<dbReference type="OrthoDB" id="676308at2"/>